<evidence type="ECO:0000313" key="3">
    <source>
        <dbReference type="EMBL" id="OKL40670.1"/>
    </source>
</evidence>
<evidence type="ECO:0000259" key="2">
    <source>
        <dbReference type="Pfam" id="PF21347"/>
    </source>
</evidence>
<dbReference type="InterPro" id="IPR049279">
    <property type="entry name" value="DUF3108-like"/>
</dbReference>
<dbReference type="Pfam" id="PF21347">
    <property type="entry name" value="DUF3108_like"/>
    <property type="match status" value="1"/>
</dbReference>
<accession>A0A1Q5PEK4</accession>
<name>A0A1Q5PEK4_9BACT</name>
<organism evidence="3 4">
    <name type="scientific">Pontibacter flavimaris</name>
    <dbReference type="NCBI Taxonomy" id="1797110"/>
    <lineage>
        <taxon>Bacteria</taxon>
        <taxon>Pseudomonadati</taxon>
        <taxon>Bacteroidota</taxon>
        <taxon>Cytophagia</taxon>
        <taxon>Cytophagales</taxon>
        <taxon>Hymenobacteraceae</taxon>
        <taxon>Pontibacter</taxon>
    </lineage>
</organism>
<dbReference type="EMBL" id="LVWA01000004">
    <property type="protein sequence ID" value="OKL40670.1"/>
    <property type="molecule type" value="Genomic_DNA"/>
</dbReference>
<proteinExistence type="predicted"/>
<dbReference type="Proteomes" id="UP000186551">
    <property type="component" value="Unassembled WGS sequence"/>
</dbReference>
<gene>
    <name evidence="3" type="ORF">A3841_12480</name>
</gene>
<reference evidence="3 4" key="1">
    <citation type="submission" date="2016-03" db="EMBL/GenBank/DDBJ databases">
        <title>Genome sequence of Pontibacter sp. nov., of the family cytophagaceae, isolated from marine sediment of the Yellow Sea, China.</title>
        <authorList>
            <person name="Zhang G."/>
            <person name="Zhang R."/>
        </authorList>
    </citation>
    <scope>NUCLEOTIDE SEQUENCE [LARGE SCALE GENOMIC DNA]</scope>
    <source>
        <strain evidence="3 4">S10-8</strain>
    </source>
</reference>
<feature type="signal peptide" evidence="1">
    <location>
        <begin position="1"/>
        <end position="25"/>
    </location>
</feature>
<comment type="caution">
    <text evidence="3">The sequence shown here is derived from an EMBL/GenBank/DDBJ whole genome shotgun (WGS) entry which is preliminary data.</text>
</comment>
<keyword evidence="4" id="KW-1185">Reference proteome</keyword>
<feature type="domain" description="DUF3108" evidence="2">
    <location>
        <begin position="40"/>
        <end position="239"/>
    </location>
</feature>
<sequence length="243" mass="27623">MLMYCKVLVSWLCCLLLLVAVPSQAQTDCSDYQLLRENAVYELLSYNHKDKPTGRMTYNVTDLDRSGGKLEATIHSQVYDEKDKLATEGDFKIGCENGSIWMDMNSMMNRQGAMQGQENNLEMSMDGDKMLYPSNMQAGQKLEDGTMTMEMKDSGNGQSMMTMVMKVTDRTVEGKESITVPAGTYDSYKIRYNTQMENRAMGMKMPGMRIETVEYYVPKIGMVRSETYRNGKLQSYTVLSKIE</sequence>
<protein>
    <recommendedName>
        <fullName evidence="2">DUF3108 domain-containing protein</fullName>
    </recommendedName>
</protein>
<dbReference type="STRING" id="1797110.A3841_12480"/>
<evidence type="ECO:0000313" key="4">
    <source>
        <dbReference type="Proteomes" id="UP000186551"/>
    </source>
</evidence>
<keyword evidence="1" id="KW-0732">Signal</keyword>
<dbReference type="AlphaFoldDB" id="A0A1Q5PEK4"/>
<evidence type="ECO:0000256" key="1">
    <source>
        <dbReference type="SAM" id="SignalP"/>
    </source>
</evidence>
<dbReference type="Gene3D" id="2.40.360.20">
    <property type="match status" value="1"/>
</dbReference>
<feature type="chain" id="PRO_5012818468" description="DUF3108 domain-containing protein" evidence="1">
    <location>
        <begin position="26"/>
        <end position="243"/>
    </location>
</feature>